<feature type="domain" description="SGTA homodimerisation" evidence="6">
    <location>
        <begin position="4"/>
        <end position="69"/>
    </location>
</feature>
<dbReference type="GO" id="GO:0072380">
    <property type="term" value="C:TRC complex"/>
    <property type="evidence" value="ECO:0007669"/>
    <property type="project" value="TreeGrafter"/>
</dbReference>
<keyword evidence="8" id="KW-1185">Reference proteome</keyword>
<feature type="compositionally biased region" description="Low complexity" evidence="5">
    <location>
        <begin position="222"/>
        <end position="243"/>
    </location>
</feature>
<dbReference type="GO" id="GO:0006620">
    <property type="term" value="P:post-translational protein targeting to endoplasmic reticulum membrane"/>
    <property type="evidence" value="ECO:0007669"/>
    <property type="project" value="TreeGrafter"/>
</dbReference>
<dbReference type="InterPro" id="IPR032374">
    <property type="entry name" value="SGTA_dimer"/>
</dbReference>
<feature type="region of interest" description="Disordered" evidence="5">
    <location>
        <begin position="376"/>
        <end position="395"/>
    </location>
</feature>
<dbReference type="PROSITE" id="PS50293">
    <property type="entry name" value="TPR_REGION"/>
    <property type="match status" value="1"/>
</dbReference>
<name>A0A9W8DVJ3_9FUNG</name>
<dbReference type="SUPFAM" id="SSF48452">
    <property type="entry name" value="TPR-like"/>
    <property type="match status" value="1"/>
</dbReference>
<evidence type="ECO:0000256" key="4">
    <source>
        <dbReference type="PROSITE-ProRule" id="PRU00339"/>
    </source>
</evidence>
<dbReference type="PROSITE" id="PS50005">
    <property type="entry name" value="TPR"/>
    <property type="match status" value="2"/>
</dbReference>
<feature type="region of interest" description="Disordered" evidence="5">
    <location>
        <begin position="329"/>
        <end position="371"/>
    </location>
</feature>
<dbReference type="InterPro" id="IPR019734">
    <property type="entry name" value="TPR_rpt"/>
</dbReference>
<evidence type="ECO:0000256" key="1">
    <source>
        <dbReference type="ARBA" id="ARBA00008175"/>
    </source>
</evidence>
<dbReference type="EMBL" id="JANBPT010000467">
    <property type="protein sequence ID" value="KAJ1919642.1"/>
    <property type="molecule type" value="Genomic_DNA"/>
</dbReference>
<evidence type="ECO:0000259" key="6">
    <source>
        <dbReference type="Pfam" id="PF16546"/>
    </source>
</evidence>
<evidence type="ECO:0000313" key="7">
    <source>
        <dbReference type="EMBL" id="KAJ1919642.1"/>
    </source>
</evidence>
<dbReference type="Pfam" id="PF16546">
    <property type="entry name" value="SGTA_dimer"/>
    <property type="match status" value="1"/>
</dbReference>
<dbReference type="Gene3D" id="1.20.5.420">
    <property type="entry name" value="Immunoglobulin FC, subunit C"/>
    <property type="match status" value="1"/>
</dbReference>
<sequence>MADSQRKLVLAIIEFLQDSIANKTVASASIESLEVAIDCIGDAFGVDHTNDQVKQQLSIKPASLRTVFDVYLKTQERLASTTAAPQPGVSMTLTEEQKAKAEELKAAGNKALGAQSYDEAIKLYTQAIEINPNHIYYANRAAAYSQKAEYVSAVDDANRAISITPTYSKAYSRLAHAYFGLKQYDLAVKAYDQCLELDPNNAAVKASRAVAQQRCDAEDAHSSQQQTSSPTSDATSPATRSAPGAGGFPGMPGGMDFASMMNNPALMNMASQMLGNGGLANLMNNPAMRQMAESMMGGGGGGGSEGGAAADPMASIMNNPQLREMAQQFAAGSGGAGSPSAGSGGAAGAAEATGDDGGSSNPLAALASNPELRKMAEQFMRSQGNNNNGGSGSSQ</sequence>
<comment type="caution">
    <text evidence="7">The sequence shown here is derived from an EMBL/GenBank/DDBJ whole genome shotgun (WGS) entry which is preliminary data.</text>
</comment>
<dbReference type="OrthoDB" id="2335338at2759"/>
<feature type="repeat" description="TPR" evidence="4">
    <location>
        <begin position="101"/>
        <end position="134"/>
    </location>
</feature>
<dbReference type="AlphaFoldDB" id="A0A9W8DVJ3"/>
<gene>
    <name evidence="7" type="primary">sgt2_1</name>
    <name evidence="7" type="ORF">IWQ60_007204</name>
</gene>
<dbReference type="PANTHER" id="PTHR45831">
    <property type="entry name" value="LD24721P"/>
    <property type="match status" value="1"/>
</dbReference>
<comment type="similarity">
    <text evidence="1">Belongs to the SGT family.</text>
</comment>
<dbReference type="InterPro" id="IPR047150">
    <property type="entry name" value="SGT"/>
</dbReference>
<dbReference type="PANTHER" id="PTHR45831:SF2">
    <property type="entry name" value="LD24721P"/>
    <property type="match status" value="1"/>
</dbReference>
<feature type="compositionally biased region" description="Gly residues" evidence="5">
    <location>
        <begin position="332"/>
        <end position="347"/>
    </location>
</feature>
<evidence type="ECO:0000256" key="2">
    <source>
        <dbReference type="ARBA" id="ARBA00022737"/>
    </source>
</evidence>
<dbReference type="Pfam" id="PF00515">
    <property type="entry name" value="TPR_1"/>
    <property type="match status" value="1"/>
</dbReference>
<accession>A0A9W8DVJ3</accession>
<proteinExistence type="inferred from homology"/>
<evidence type="ECO:0000256" key="5">
    <source>
        <dbReference type="SAM" id="MobiDB-lite"/>
    </source>
</evidence>
<organism evidence="7 8">
    <name type="scientific">Tieghemiomyces parasiticus</name>
    <dbReference type="NCBI Taxonomy" id="78921"/>
    <lineage>
        <taxon>Eukaryota</taxon>
        <taxon>Fungi</taxon>
        <taxon>Fungi incertae sedis</taxon>
        <taxon>Zoopagomycota</taxon>
        <taxon>Kickxellomycotina</taxon>
        <taxon>Dimargaritomycetes</taxon>
        <taxon>Dimargaritales</taxon>
        <taxon>Dimargaritaceae</taxon>
        <taxon>Tieghemiomyces</taxon>
    </lineage>
</organism>
<keyword evidence="2" id="KW-0677">Repeat</keyword>
<dbReference type="Proteomes" id="UP001150569">
    <property type="component" value="Unassembled WGS sequence"/>
</dbReference>
<dbReference type="GO" id="GO:0060090">
    <property type="term" value="F:molecular adaptor activity"/>
    <property type="evidence" value="ECO:0007669"/>
    <property type="project" value="TreeGrafter"/>
</dbReference>
<dbReference type="GO" id="GO:0016020">
    <property type="term" value="C:membrane"/>
    <property type="evidence" value="ECO:0007669"/>
    <property type="project" value="TreeGrafter"/>
</dbReference>
<keyword evidence="3 4" id="KW-0802">TPR repeat</keyword>
<evidence type="ECO:0000313" key="8">
    <source>
        <dbReference type="Proteomes" id="UP001150569"/>
    </source>
</evidence>
<dbReference type="Pfam" id="PF13181">
    <property type="entry name" value="TPR_8"/>
    <property type="match status" value="1"/>
</dbReference>
<reference evidence="7" key="1">
    <citation type="submission" date="2022-07" db="EMBL/GenBank/DDBJ databases">
        <title>Phylogenomic reconstructions and comparative analyses of Kickxellomycotina fungi.</title>
        <authorList>
            <person name="Reynolds N.K."/>
            <person name="Stajich J.E."/>
            <person name="Barry K."/>
            <person name="Grigoriev I.V."/>
            <person name="Crous P."/>
            <person name="Smith M.E."/>
        </authorList>
    </citation>
    <scope>NUCLEOTIDE SEQUENCE</scope>
    <source>
        <strain evidence="7">RSA 861</strain>
    </source>
</reference>
<feature type="region of interest" description="Disordered" evidence="5">
    <location>
        <begin position="215"/>
        <end position="251"/>
    </location>
</feature>
<feature type="repeat" description="TPR" evidence="4">
    <location>
        <begin position="168"/>
        <end position="201"/>
    </location>
</feature>
<dbReference type="SMART" id="SM00028">
    <property type="entry name" value="TPR"/>
    <property type="match status" value="3"/>
</dbReference>
<dbReference type="Gene3D" id="1.25.40.10">
    <property type="entry name" value="Tetratricopeptide repeat domain"/>
    <property type="match status" value="1"/>
</dbReference>
<dbReference type="FunFam" id="1.20.5.420:FF:000005">
    <property type="entry name" value="Hsc70 cochaperone (SGT), putative"/>
    <property type="match status" value="1"/>
</dbReference>
<protein>
    <submittedName>
        <fullName evidence="7">Small glutamine-rich tetratricopeptide repeat-containing protein 2</fullName>
    </submittedName>
</protein>
<evidence type="ECO:0000256" key="3">
    <source>
        <dbReference type="ARBA" id="ARBA00022803"/>
    </source>
</evidence>
<dbReference type="InterPro" id="IPR011990">
    <property type="entry name" value="TPR-like_helical_dom_sf"/>
</dbReference>